<keyword evidence="3" id="KW-1185">Reference proteome</keyword>
<name>A0A512BFR8_9BACT</name>
<gene>
    <name evidence="2" type="ORF">SAE01_33020</name>
</gene>
<proteinExistence type="predicted"/>
<dbReference type="RefSeq" id="WP_147204925.1">
    <property type="nucleotide sequence ID" value="NZ_BJYT01000013.1"/>
</dbReference>
<feature type="region of interest" description="Disordered" evidence="1">
    <location>
        <begin position="62"/>
        <end position="90"/>
    </location>
</feature>
<sequence length="90" mass="9584">MLHNKKGPTGGLLLAGLAAFAYYKYSKLSSEEKENLFGDLKAKGQKLYDEYVPEKYKSLFSKNSGSTAGSSTSGTASANSHFGEGNAYSS</sequence>
<protein>
    <submittedName>
        <fullName evidence="2">Uncharacterized protein</fullName>
    </submittedName>
</protein>
<reference evidence="2 3" key="1">
    <citation type="submission" date="2019-07" db="EMBL/GenBank/DDBJ databases">
        <title>Whole genome shotgun sequence of Segetibacter aerophilus NBRC 106135.</title>
        <authorList>
            <person name="Hosoyama A."/>
            <person name="Uohara A."/>
            <person name="Ohji S."/>
            <person name="Ichikawa N."/>
        </authorList>
    </citation>
    <scope>NUCLEOTIDE SEQUENCE [LARGE SCALE GENOMIC DNA]</scope>
    <source>
        <strain evidence="2 3">NBRC 106135</strain>
    </source>
</reference>
<dbReference type="OrthoDB" id="681111at2"/>
<organism evidence="2 3">
    <name type="scientific">Segetibacter aerophilus</name>
    <dbReference type="NCBI Taxonomy" id="670293"/>
    <lineage>
        <taxon>Bacteria</taxon>
        <taxon>Pseudomonadati</taxon>
        <taxon>Bacteroidota</taxon>
        <taxon>Chitinophagia</taxon>
        <taxon>Chitinophagales</taxon>
        <taxon>Chitinophagaceae</taxon>
        <taxon>Segetibacter</taxon>
    </lineage>
</organism>
<evidence type="ECO:0000313" key="3">
    <source>
        <dbReference type="Proteomes" id="UP000321513"/>
    </source>
</evidence>
<dbReference type="Proteomes" id="UP000321513">
    <property type="component" value="Unassembled WGS sequence"/>
</dbReference>
<evidence type="ECO:0000256" key="1">
    <source>
        <dbReference type="SAM" id="MobiDB-lite"/>
    </source>
</evidence>
<feature type="compositionally biased region" description="Low complexity" evidence="1">
    <location>
        <begin position="63"/>
        <end position="80"/>
    </location>
</feature>
<dbReference type="EMBL" id="BJYT01000013">
    <property type="protein sequence ID" value="GEO10806.1"/>
    <property type="molecule type" value="Genomic_DNA"/>
</dbReference>
<dbReference type="AlphaFoldDB" id="A0A512BFR8"/>
<evidence type="ECO:0000313" key="2">
    <source>
        <dbReference type="EMBL" id="GEO10806.1"/>
    </source>
</evidence>
<comment type="caution">
    <text evidence="2">The sequence shown here is derived from an EMBL/GenBank/DDBJ whole genome shotgun (WGS) entry which is preliminary data.</text>
</comment>
<accession>A0A512BFR8</accession>